<name>A0ABS5QQ59_9LACO</name>
<comment type="caution">
    <text evidence="9">The sequence shown here is derived from an EMBL/GenBank/DDBJ whole genome shotgun (WGS) entry which is preliminary data.</text>
</comment>
<organism evidence="9 10">
    <name type="scientific">Fructobacillus papyriferae</name>
    <dbReference type="NCBI Taxonomy" id="2713171"/>
    <lineage>
        <taxon>Bacteria</taxon>
        <taxon>Bacillati</taxon>
        <taxon>Bacillota</taxon>
        <taxon>Bacilli</taxon>
        <taxon>Lactobacillales</taxon>
        <taxon>Lactobacillaceae</taxon>
        <taxon>Fructobacillus</taxon>
    </lineage>
</organism>
<keyword evidence="6 8" id="KW-1133">Transmembrane helix</keyword>
<dbReference type="InterPro" id="IPR004688">
    <property type="entry name" value="Ni/Co_transpt"/>
</dbReference>
<reference evidence="9 10" key="1">
    <citation type="submission" date="2020-02" db="EMBL/GenBank/DDBJ databases">
        <title>Fructobacillus sp. isolated from paper mulberry of Taiwan.</title>
        <authorList>
            <person name="Lin S.-T."/>
        </authorList>
    </citation>
    <scope>NUCLEOTIDE SEQUENCE [LARGE SCALE GENOMIC DNA]</scope>
    <source>
        <strain evidence="9 10">M1-10</strain>
    </source>
</reference>
<dbReference type="PANTHER" id="PTHR31611:SF0">
    <property type="entry name" value="HIGH-AFFINITY NICKEL TRANSPORT PROTEIN NIC1"/>
    <property type="match status" value="1"/>
</dbReference>
<feature type="transmembrane region" description="Helical" evidence="8">
    <location>
        <begin position="39"/>
        <end position="61"/>
    </location>
</feature>
<feature type="transmembrane region" description="Helical" evidence="8">
    <location>
        <begin position="82"/>
        <end position="106"/>
    </location>
</feature>
<sequence length="335" mass="36815">MTEKQQTVYILLKYGVVIGLIGLFGTLFLSTGVSAYPPLGGMCFLAFTFGLRHAFDIDHIAAIDNMTRKMLHEGRKKTSIGFAFSLGHSSVVLLLTILTVCFVDWAKKALPDFEAVGGIVGTSIAATLLLILALANTSILFGIWRQFKMLRQGGDQKTSQKLAEKSFVYRLFQKFLSLIHHDWQVALVGFLFGLGFDTATQVAVLATSATAATAGVPWYATLSVPLFFTVGMCTLDTLDGFFMSHAYSWMIASSFRKVYFNLVMTAISVLAAAMIAGVDFVQVLHAAFGWENSLIEHVSALDFNQLGIVLVSLFAFSWLIALTYWHYSGLEKVTH</sequence>
<dbReference type="EMBL" id="JAAMFI010000001">
    <property type="protein sequence ID" value="MBS9335062.1"/>
    <property type="molecule type" value="Genomic_DNA"/>
</dbReference>
<evidence type="ECO:0000256" key="3">
    <source>
        <dbReference type="ARBA" id="ARBA00022448"/>
    </source>
</evidence>
<evidence type="ECO:0000313" key="9">
    <source>
        <dbReference type="EMBL" id="MBS9335062.1"/>
    </source>
</evidence>
<keyword evidence="3 8" id="KW-0813">Transport</keyword>
<feature type="transmembrane region" description="Helical" evidence="8">
    <location>
        <begin position="258"/>
        <end position="283"/>
    </location>
</feature>
<comment type="similarity">
    <text evidence="2 8">Belongs to the NiCoT transporter (TC 2.A.52) family.</text>
</comment>
<keyword evidence="4" id="KW-0533">Nickel</keyword>
<keyword evidence="10" id="KW-1185">Reference proteome</keyword>
<protein>
    <recommendedName>
        <fullName evidence="8">Nickel/cobalt efflux system</fullName>
    </recommendedName>
</protein>
<feature type="transmembrane region" description="Helical" evidence="8">
    <location>
        <begin position="175"/>
        <end position="196"/>
    </location>
</feature>
<feature type="transmembrane region" description="Helical" evidence="8">
    <location>
        <begin position="12"/>
        <end position="33"/>
    </location>
</feature>
<dbReference type="PANTHER" id="PTHR31611">
    <property type="entry name" value="HIGH-AFFINITY NICKEL TRANSPORT PROTEIN NIC1"/>
    <property type="match status" value="1"/>
</dbReference>
<dbReference type="InterPro" id="IPR011541">
    <property type="entry name" value="Ni/Co_transpt_high_affinity"/>
</dbReference>
<evidence type="ECO:0000256" key="2">
    <source>
        <dbReference type="ARBA" id="ARBA00010892"/>
    </source>
</evidence>
<evidence type="ECO:0000256" key="1">
    <source>
        <dbReference type="ARBA" id="ARBA00004127"/>
    </source>
</evidence>
<dbReference type="Proteomes" id="UP001519418">
    <property type="component" value="Unassembled WGS sequence"/>
</dbReference>
<keyword evidence="5 8" id="KW-0812">Transmembrane</keyword>
<proteinExistence type="inferred from homology"/>
<evidence type="ECO:0000256" key="7">
    <source>
        <dbReference type="ARBA" id="ARBA00023136"/>
    </source>
</evidence>
<gene>
    <name evidence="9" type="ORF">G6R27_03280</name>
</gene>
<feature type="transmembrane region" description="Helical" evidence="8">
    <location>
        <begin position="118"/>
        <end position="144"/>
    </location>
</feature>
<evidence type="ECO:0000313" key="10">
    <source>
        <dbReference type="Proteomes" id="UP001519418"/>
    </source>
</evidence>
<dbReference type="Pfam" id="PF03824">
    <property type="entry name" value="NicO"/>
    <property type="match status" value="1"/>
</dbReference>
<comment type="subcellular location">
    <subcellularLocation>
        <location evidence="8">Cell membrane</location>
        <topology evidence="8">Multi-pass membrane protein</topology>
    </subcellularLocation>
    <subcellularLocation>
        <location evidence="1">Endomembrane system</location>
        <topology evidence="1">Multi-pass membrane protein</topology>
    </subcellularLocation>
</comment>
<accession>A0ABS5QQ59</accession>
<feature type="transmembrane region" description="Helical" evidence="8">
    <location>
        <begin position="216"/>
        <end position="238"/>
    </location>
</feature>
<feature type="transmembrane region" description="Helical" evidence="8">
    <location>
        <begin position="303"/>
        <end position="325"/>
    </location>
</feature>
<keyword evidence="7 8" id="KW-0472">Membrane</keyword>
<evidence type="ECO:0000256" key="5">
    <source>
        <dbReference type="ARBA" id="ARBA00022692"/>
    </source>
</evidence>
<evidence type="ECO:0000256" key="8">
    <source>
        <dbReference type="RuleBase" id="RU362101"/>
    </source>
</evidence>
<evidence type="ECO:0000256" key="6">
    <source>
        <dbReference type="ARBA" id="ARBA00022989"/>
    </source>
</evidence>
<evidence type="ECO:0000256" key="4">
    <source>
        <dbReference type="ARBA" id="ARBA00022596"/>
    </source>
</evidence>
<dbReference type="RefSeq" id="WP_213819642.1">
    <property type="nucleotide sequence ID" value="NZ_JAAMFI010000001.1"/>
</dbReference>